<evidence type="ECO:0008006" key="4">
    <source>
        <dbReference type="Google" id="ProtNLM"/>
    </source>
</evidence>
<keyword evidence="3" id="KW-1185">Reference proteome</keyword>
<feature type="region of interest" description="Disordered" evidence="1">
    <location>
        <begin position="72"/>
        <end position="91"/>
    </location>
</feature>
<dbReference type="EMBL" id="JACTVJ010000031">
    <property type="protein sequence ID" value="MBC9719029.1"/>
    <property type="molecule type" value="Genomic_DNA"/>
</dbReference>
<feature type="compositionally biased region" description="Basic and acidic residues" evidence="1">
    <location>
        <begin position="82"/>
        <end position="91"/>
    </location>
</feature>
<evidence type="ECO:0000313" key="2">
    <source>
        <dbReference type="EMBL" id="MBC9719029.1"/>
    </source>
</evidence>
<gene>
    <name evidence="2" type="ORF">H9Y04_41540</name>
</gene>
<dbReference type="RefSeq" id="WP_187819454.1">
    <property type="nucleotide sequence ID" value="NZ_JACTVJ010000031.1"/>
</dbReference>
<protein>
    <recommendedName>
        <fullName evidence="4">Lipoprotein</fullName>
    </recommendedName>
</protein>
<dbReference type="PROSITE" id="PS51257">
    <property type="entry name" value="PROKAR_LIPOPROTEIN"/>
    <property type="match status" value="1"/>
</dbReference>
<comment type="caution">
    <text evidence="2">The sequence shown here is derived from an EMBL/GenBank/DDBJ whole genome shotgun (WGS) entry which is preliminary data.</text>
</comment>
<name>A0ABR7SU58_9ACTN</name>
<reference evidence="2 3" key="1">
    <citation type="submission" date="2020-08" db="EMBL/GenBank/DDBJ databases">
        <title>Genemic of Streptomyces polyaspartic.</title>
        <authorList>
            <person name="Liu W."/>
        </authorList>
    </citation>
    <scope>NUCLEOTIDE SEQUENCE [LARGE SCALE GENOMIC DNA]</scope>
    <source>
        <strain evidence="2 3">TRM66268-LWL</strain>
    </source>
</reference>
<organism evidence="2 3">
    <name type="scientific">Streptomyces polyasparticus</name>
    <dbReference type="NCBI Taxonomy" id="2767826"/>
    <lineage>
        <taxon>Bacteria</taxon>
        <taxon>Bacillati</taxon>
        <taxon>Actinomycetota</taxon>
        <taxon>Actinomycetes</taxon>
        <taxon>Kitasatosporales</taxon>
        <taxon>Streptomycetaceae</taxon>
        <taxon>Streptomyces</taxon>
    </lineage>
</organism>
<proteinExistence type="predicted"/>
<evidence type="ECO:0000313" key="3">
    <source>
        <dbReference type="Proteomes" id="UP000642284"/>
    </source>
</evidence>
<evidence type="ECO:0000256" key="1">
    <source>
        <dbReference type="SAM" id="MobiDB-lite"/>
    </source>
</evidence>
<accession>A0ABR7SU58</accession>
<dbReference type="Proteomes" id="UP000642284">
    <property type="component" value="Unassembled WGS sequence"/>
</dbReference>
<sequence>MVRRAAVVAAVAVGGVLVTGCGSGVGDRAGDGAGSGADRAAASPSAVRDFGKVAVQAELDAAVAAAGLPESVGTGKAGEWSTKGDDGRRQEVAERMAACTVAWSWSAGAASADTAEDGRMDRKLKVMAGDLAERGWREKRPFEEVPLGEDGSTAMAVYKKRGWTLFARHHDLGALRVATVTATEDACTAKFTDEELELLEGGS</sequence>